<dbReference type="InterPro" id="IPR018849">
    <property type="entry name" value="Urb2/Npa2_C"/>
</dbReference>
<dbReference type="GO" id="GO:0005730">
    <property type="term" value="C:nucleolus"/>
    <property type="evidence" value="ECO:0007669"/>
    <property type="project" value="TreeGrafter"/>
</dbReference>
<comment type="caution">
    <text evidence="2">The sequence shown here is derived from an EMBL/GenBank/DDBJ whole genome shotgun (WGS) entry which is preliminary data.</text>
</comment>
<dbReference type="RefSeq" id="XP_018226555.1">
    <property type="nucleotide sequence ID" value="XM_018372160.1"/>
</dbReference>
<sequence length="1323" mass="156474">MSFATKVKENELLLLISSIAKTIEYILSEETLSLFIKGSFDTTTTILADFFCCIKDLNLYDDTISILGSQIFGIWENSIYGLENFKKVSKTISSKVLPHACYLIGKKDTPLWLDNLFSTLLYKTLFSPELLIDYINYQIQNSKFQNITPKESSLELFFNSLLNNLPKTSHSNILSSLPKFLEIAQNSIGYNSIYSKVKVNMNPSKIMQLNDMFLSEILKLVFKLSLEQKAFKYSIILNIFEVSKDNSISHKVSNIILEQQISEILKESFLLIKEDNTKIIGWKLLYTLLKFNFELILPYNEQLWLNLTQVDMASEHSKICYELIKLFVNSYKTQRNLHEFINNWMKFLNFSLINNCILLSDEILIIVMGSANTLPLNKIKTIINYILEENNFEVLKKSINSNELSLKNSSDILKNQIKNPFFIFYPLLSILHGLTDTQIISDIWEDMVKLYKYIIIEVFSNISTLLNDHGVHLIFRIHYKAMLLSHEYITSTDPYKNLEYIRSITNFKRISPKIFFYMIQCQLVYLQHFDQGYLEDFRTENCLLLMDSILDHIIFFLRSTSINSLWEAGKMQLINRDNISIAYIYVINNNWLYLINKFSSFDKIKEFMDIFIKFGVESSLEVDISQLLSFSNLWYIFLSNAEIYELDLLRDACLSAFTDYIFFYEFDQILFQDSIKSYSNKKYRNLIEDNKNDFDILKFRKIMRYLQIIPINCIKDSVKEKLLDFLFYMDFQFIKRYPMNMVLDDGRKLLYRIMLTINTINSMIYNIFSLVYFSVSLDNIKIKEESLISISNSISEEIIRRRIFSDESLIDKLIKIIKKYEINLLDCYHAFLYQQTENTFYIPGIIQLILIFFFEIQNNDKIYKNEFLKEDITKLMHYCFEIIEKCLKKLLEICQKDTSNLQKALDSIFLFQLFFKLSFFFFEYDKDLLKQLIFLISTCCFYYENINIDLYKKSQDLLLSLLKIHCNKVKSYDDISEIFIVLITFFKNIQLSLMDTPKISTYYNFESLSIYCFIQQKSQGLKFQDFERICKVLCLSSWEVENINMAANIFCAILSSRIEEEEELKKKYLELFQTHVSCLISIARRTKDLEILYNFINLFNILLYKKSLYFSLQNLDQLFVLITMILSSSSPILNLSPDITIDDICRRLCKMISLILKKNYKKLYGRYHLLTNCFQSLLYLFAYDDTNTKMTKNSFFHRIPNWALVSSCSVSTAKIYSDTLLCWIQTSHPNKSSKKLKLDSFKTYEKTIAKYLLWIIVEYIKLLLNYSINNEIKDILTSSIMEIFKLLSIHELKMINNILDSQGKIIFKKLYNNYTQYDKWDET</sequence>
<protein>
    <recommendedName>
        <fullName evidence="1">Nucleolar 27S pre-rRNA processing Urb2/Npa2 C-terminal domain-containing protein</fullName>
    </recommendedName>
</protein>
<proteinExistence type="predicted"/>
<organism evidence="2 3">
    <name type="scientific">Pneumocystis carinii (strain B80)</name>
    <name type="common">Rat pneumocystis pneumonia agent</name>
    <name type="synonym">Pneumocystis carinii f. sp. carinii</name>
    <dbReference type="NCBI Taxonomy" id="1408658"/>
    <lineage>
        <taxon>Eukaryota</taxon>
        <taxon>Fungi</taxon>
        <taxon>Dikarya</taxon>
        <taxon>Ascomycota</taxon>
        <taxon>Taphrinomycotina</taxon>
        <taxon>Pneumocystomycetes</taxon>
        <taxon>Pneumocystaceae</taxon>
        <taxon>Pneumocystis</taxon>
    </lineage>
</organism>
<dbReference type="Pfam" id="PF10441">
    <property type="entry name" value="Urb2"/>
    <property type="match status" value="1"/>
</dbReference>
<evidence type="ECO:0000313" key="2">
    <source>
        <dbReference type="EMBL" id="KTW29362.1"/>
    </source>
</evidence>
<dbReference type="EMBL" id="LFVZ01000005">
    <property type="protein sequence ID" value="KTW29362.1"/>
    <property type="molecule type" value="Genomic_DNA"/>
</dbReference>
<feature type="domain" description="Nucleolar 27S pre-rRNA processing Urb2/Npa2 C-terminal" evidence="1">
    <location>
        <begin position="1095"/>
        <end position="1322"/>
    </location>
</feature>
<dbReference type="OrthoDB" id="160374at2759"/>
<reference evidence="3" key="1">
    <citation type="journal article" date="2016" name="Nat. Commun.">
        <title>Genome analysis of three Pneumocystis species reveals adaptation mechanisms to life exclusively in mammalian hosts.</title>
        <authorList>
            <person name="Ma L."/>
            <person name="Chen Z."/>
            <person name="Huang D.W."/>
            <person name="Kutty G."/>
            <person name="Ishihara M."/>
            <person name="Wang H."/>
            <person name="Abouelleil A."/>
            <person name="Bishop L."/>
            <person name="Davey E."/>
            <person name="Deng R."/>
            <person name="Deng X."/>
            <person name="Fan L."/>
            <person name="Fantoni G."/>
            <person name="Fitzgerald M."/>
            <person name="Gogineni E."/>
            <person name="Goldberg J.M."/>
            <person name="Handley G."/>
            <person name="Hu X."/>
            <person name="Huber C."/>
            <person name="Jiao X."/>
            <person name="Jones K."/>
            <person name="Levin J.Z."/>
            <person name="Liu Y."/>
            <person name="Macdonald P."/>
            <person name="Melnikov A."/>
            <person name="Raley C."/>
            <person name="Sassi M."/>
            <person name="Sherman B.T."/>
            <person name="Song X."/>
            <person name="Sykes S."/>
            <person name="Tran B."/>
            <person name="Walsh L."/>
            <person name="Xia Y."/>
            <person name="Yang J."/>
            <person name="Young S."/>
            <person name="Zeng Q."/>
            <person name="Zheng X."/>
            <person name="Stephens R."/>
            <person name="Nusbaum C."/>
            <person name="Birren B.W."/>
            <person name="Azadi P."/>
            <person name="Lempicki R.A."/>
            <person name="Cuomo C.A."/>
            <person name="Kovacs J.A."/>
        </authorList>
    </citation>
    <scope>NUCLEOTIDE SEQUENCE [LARGE SCALE GENOMIC DNA]</scope>
    <source>
        <strain evidence="3">B80</strain>
    </source>
</reference>
<dbReference type="GO" id="GO:0042254">
    <property type="term" value="P:ribosome biogenesis"/>
    <property type="evidence" value="ECO:0007669"/>
    <property type="project" value="TreeGrafter"/>
</dbReference>
<evidence type="ECO:0000259" key="1">
    <source>
        <dbReference type="Pfam" id="PF10441"/>
    </source>
</evidence>
<dbReference type="PANTHER" id="PTHR15682:SF2">
    <property type="entry name" value="UNHEALTHY RIBOSOME BIOGENESIS PROTEIN 2 HOMOLOG"/>
    <property type="match status" value="1"/>
</dbReference>
<dbReference type="PANTHER" id="PTHR15682">
    <property type="entry name" value="UNHEALTHY RIBOSOME BIOGENESIS PROTEIN 2 HOMOLOG"/>
    <property type="match status" value="1"/>
</dbReference>
<accession>A0A0W4ZLX6</accession>
<dbReference type="Proteomes" id="UP000054454">
    <property type="component" value="Unassembled WGS sequence"/>
</dbReference>
<dbReference type="VEuPathDB" id="FungiDB:T552_04109"/>
<dbReference type="GeneID" id="28938363"/>
<name>A0A0W4ZLX6_PNEC8</name>
<gene>
    <name evidence="2" type="ORF">T552_04109</name>
</gene>
<dbReference type="InterPro" id="IPR052609">
    <property type="entry name" value="Ribosome_Biogenesis_Reg"/>
</dbReference>
<keyword evidence="3" id="KW-1185">Reference proteome</keyword>
<evidence type="ECO:0000313" key="3">
    <source>
        <dbReference type="Proteomes" id="UP000054454"/>
    </source>
</evidence>